<feature type="region of interest" description="Disordered" evidence="4">
    <location>
        <begin position="696"/>
        <end position="752"/>
    </location>
</feature>
<dbReference type="InterPro" id="IPR032675">
    <property type="entry name" value="LRR_dom_sf"/>
</dbReference>
<evidence type="ECO:0000313" key="7">
    <source>
        <dbReference type="EMBL" id="PRW59853.1"/>
    </source>
</evidence>
<organism evidence="7 8">
    <name type="scientific">Chlorella sorokiniana</name>
    <name type="common">Freshwater green alga</name>
    <dbReference type="NCBI Taxonomy" id="3076"/>
    <lineage>
        <taxon>Eukaryota</taxon>
        <taxon>Viridiplantae</taxon>
        <taxon>Chlorophyta</taxon>
        <taxon>core chlorophytes</taxon>
        <taxon>Trebouxiophyceae</taxon>
        <taxon>Chlorellales</taxon>
        <taxon>Chlorellaceae</taxon>
        <taxon>Chlorella clade</taxon>
        <taxon>Chlorella</taxon>
    </lineage>
</organism>
<feature type="domain" description="5'-Nucleotidase C-terminal" evidence="6">
    <location>
        <begin position="349"/>
        <end position="495"/>
    </location>
</feature>
<dbReference type="PANTHER" id="PTHR11575:SF48">
    <property type="entry name" value="5'-NUCLEOTIDASE"/>
    <property type="match status" value="1"/>
</dbReference>
<feature type="compositionally biased region" description="Polar residues" evidence="4">
    <location>
        <begin position="736"/>
        <end position="746"/>
    </location>
</feature>
<feature type="region of interest" description="Disordered" evidence="4">
    <location>
        <begin position="563"/>
        <end position="605"/>
    </location>
</feature>
<feature type="compositionally biased region" description="Low complexity" evidence="4">
    <location>
        <begin position="18"/>
        <end position="27"/>
    </location>
</feature>
<evidence type="ECO:0000256" key="1">
    <source>
        <dbReference type="ARBA" id="ARBA00004430"/>
    </source>
</evidence>
<dbReference type="OrthoDB" id="10252235at2759"/>
<sequence>MRSSLAEALRGSTGEGLAGCRRPGGWAAPPPARRARLHHVIFSSAAANGSGSSEGQKRLTILHFNDVYNIESRPQEPVGGAARFMGAAREFAGEQPLVLFSGDCLNPSLMSAFTRGEQMVPVLNCIGVHAAAVGNHDFDFGIPQLQAHMQQFRFPWLLSNVLDARTGEPLGGCERSRIVTWQGVRVGLMGLVEREWLLTIPSIEADDIQFLDFCEEGRRLARELADQGAELIVALSHMRTPNDLVLAANVPEIQLILGGHDHHYEITRSEPHGTLVFKSGTDFREFSILRVGVPGSLEERPLVEHKRVEINSSVREDPEMAAIVRKYQDLIGTKMDEPLGWTHTDLDARFDTVRRSESNIGSMFADVMRISLGADIAFFNGGTIRSDQVHAAGQLITRDFVSMLPFTDELVLLELSGSDVLTALETGVGSWPALEGRFLQVSGLTFAFDSDQPPGSRVVRDSVRVAGHPLQLEARYKVATKAYLRGGKDGFESLKAAKVLVDGETNPRLATLVQYLWMRVEHLNEMLAEEWHRMLQREAAAQAAVAAEGAAELRHLAEERRAAAGGHANGSNGSSSSSGGSNGRSGHPEWLPQPAPVGSTGSMASMASTASVSSIDHYWEHHDAQQAQQAQQAVGGGSSSATAVYAPSAPSYGTAVGGPGSIPHASEEHLLEVSTTGAAISLALLLQQRSEAEEASRSASLNSSSSATLASSDAAGSQDAPGNGAAAAAASSSSSPQGQWVPTNGQAAEETARHSTAALSALAWLDPCTHGLDELIIFDAIRRKFGIGPRVEGRIRRLQSGQPAQLHNTQPAAQPLVLSRQEITLELCWAPLELCERHRTVPFVCRAWRHQLNNSPQLLQNITACFPGQLPAARFRSFYEWMLRWGTRHTQTLDLDVVQDGIEDELDSQELGQILTALLCACGAAGQLRQLLLYHNSIAESTCWLATMRQLRVLHVEVLAMDDVDAVLDFDPPQWSLASLEQLWLSASRLRVEPTAHLPVSLTTMHLERLQGTSLPSQFLALSRLQELSLNMLDVTSAGYSVLTSLSSLRRLVLGSTPVLPACLPQLTWLEALVVADVDSAIEHGSRQEAGKVLQAAVPALAGQLTCLALPDTLVGSIAPPALLTACSGLQALFVLAGSSRKIEVLPPGPALPSLRYLTGPLSLLASSLEVLHAATRLEFVGAVCFADDFPSLCRLLAWAARHPTLRHVALIGRQDELNRRSHHISDARRSNATIRITMHFQPHVTRDQWQLLDESGFDAFYNYIGY</sequence>
<evidence type="ECO:0000259" key="5">
    <source>
        <dbReference type="Pfam" id="PF00149"/>
    </source>
</evidence>
<comment type="subcellular location">
    <subcellularLocation>
        <location evidence="1">Cytoplasm</location>
        <location evidence="1">Cytoskeleton</location>
        <location evidence="1">Cilium axoneme</location>
    </subcellularLocation>
</comment>
<dbReference type="GO" id="GO:0005930">
    <property type="term" value="C:axoneme"/>
    <property type="evidence" value="ECO:0007669"/>
    <property type="project" value="UniProtKB-SubCell"/>
</dbReference>
<dbReference type="Pfam" id="PF02872">
    <property type="entry name" value="5_nucleotid_C"/>
    <property type="match status" value="1"/>
</dbReference>
<reference evidence="7 8" key="1">
    <citation type="journal article" date="2018" name="Plant J.">
        <title>Genome sequences of Chlorella sorokiniana UTEX 1602 and Micractinium conductrix SAG 241.80: implications to maltose excretion by a green alga.</title>
        <authorList>
            <person name="Arriola M.B."/>
            <person name="Velmurugan N."/>
            <person name="Zhang Y."/>
            <person name="Plunkett M.H."/>
            <person name="Hondzo H."/>
            <person name="Barney B.M."/>
        </authorList>
    </citation>
    <scope>NUCLEOTIDE SEQUENCE [LARGE SCALE GENOMIC DNA]</scope>
    <source>
        <strain evidence="8">UTEX 1602</strain>
    </source>
</reference>
<dbReference type="Gene3D" id="3.60.21.10">
    <property type="match status" value="1"/>
</dbReference>
<dbReference type="InterPro" id="IPR041821">
    <property type="entry name" value="CG11883_N"/>
</dbReference>
<dbReference type="InterPro" id="IPR008334">
    <property type="entry name" value="5'-Nucleotdase_C"/>
</dbReference>
<proteinExistence type="inferred from homology"/>
<dbReference type="InterPro" id="IPR036907">
    <property type="entry name" value="5'-Nucleotdase_C_sf"/>
</dbReference>
<accession>A0A2P6U0L3</accession>
<dbReference type="InterPro" id="IPR004843">
    <property type="entry name" value="Calcineurin-like_PHP"/>
</dbReference>
<dbReference type="SUPFAM" id="SSF52047">
    <property type="entry name" value="RNI-like"/>
    <property type="match status" value="1"/>
</dbReference>
<dbReference type="SUPFAM" id="SSF55816">
    <property type="entry name" value="5'-nucleotidase (syn. UDP-sugar hydrolase), C-terminal domain"/>
    <property type="match status" value="1"/>
</dbReference>
<dbReference type="Proteomes" id="UP000239899">
    <property type="component" value="Unassembled WGS sequence"/>
</dbReference>
<protein>
    <submittedName>
        <fullName evidence="7">5-nucleotidase</fullName>
    </submittedName>
</protein>
<evidence type="ECO:0000256" key="2">
    <source>
        <dbReference type="ARBA" id="ARBA00006654"/>
    </source>
</evidence>
<dbReference type="Pfam" id="PF00149">
    <property type="entry name" value="Metallophos"/>
    <property type="match status" value="1"/>
</dbReference>
<keyword evidence="3" id="KW-0732">Signal</keyword>
<evidence type="ECO:0000259" key="6">
    <source>
        <dbReference type="Pfam" id="PF02872"/>
    </source>
</evidence>
<dbReference type="PANTHER" id="PTHR11575">
    <property type="entry name" value="5'-NUCLEOTIDASE-RELATED"/>
    <property type="match status" value="1"/>
</dbReference>
<dbReference type="STRING" id="3076.A0A2P6U0L3"/>
<evidence type="ECO:0000256" key="3">
    <source>
        <dbReference type="ARBA" id="ARBA00022729"/>
    </source>
</evidence>
<evidence type="ECO:0000313" key="8">
    <source>
        <dbReference type="Proteomes" id="UP000239899"/>
    </source>
</evidence>
<dbReference type="Gene3D" id="3.80.10.10">
    <property type="entry name" value="Ribonuclease Inhibitor"/>
    <property type="match status" value="1"/>
</dbReference>
<feature type="region of interest" description="Disordered" evidence="4">
    <location>
        <begin position="1"/>
        <end position="31"/>
    </location>
</feature>
<dbReference type="PRINTS" id="PR01607">
    <property type="entry name" value="APYRASEFAMLY"/>
</dbReference>
<dbReference type="InterPro" id="IPR006179">
    <property type="entry name" value="5_nucleotidase/apyrase"/>
</dbReference>
<comment type="similarity">
    <text evidence="2">Belongs to the 5'-nucleotidase family.</text>
</comment>
<dbReference type="CDD" id="cd07406">
    <property type="entry name" value="MPP_CG11883_N"/>
    <property type="match status" value="1"/>
</dbReference>
<dbReference type="InterPro" id="IPR029052">
    <property type="entry name" value="Metallo-depent_PP-like"/>
</dbReference>
<feature type="compositionally biased region" description="Low complexity" evidence="4">
    <location>
        <begin position="625"/>
        <end position="642"/>
    </location>
</feature>
<comment type="caution">
    <text evidence="7">The sequence shown here is derived from an EMBL/GenBank/DDBJ whole genome shotgun (WGS) entry which is preliminary data.</text>
</comment>
<feature type="compositionally biased region" description="Low complexity" evidence="4">
    <location>
        <begin position="697"/>
        <end position="717"/>
    </location>
</feature>
<keyword evidence="8" id="KW-1185">Reference proteome</keyword>
<feature type="region of interest" description="Disordered" evidence="4">
    <location>
        <begin position="622"/>
        <end position="642"/>
    </location>
</feature>
<name>A0A2P6U0L3_CHLSO</name>
<dbReference type="AlphaFoldDB" id="A0A2P6U0L3"/>
<feature type="compositionally biased region" description="Low complexity" evidence="4">
    <location>
        <begin position="725"/>
        <end position="735"/>
    </location>
</feature>
<dbReference type="EMBL" id="LHPG02000003">
    <property type="protein sequence ID" value="PRW59853.1"/>
    <property type="molecule type" value="Genomic_DNA"/>
</dbReference>
<dbReference type="SUPFAM" id="SSF56300">
    <property type="entry name" value="Metallo-dependent phosphatases"/>
    <property type="match status" value="1"/>
</dbReference>
<dbReference type="GO" id="GO:0009166">
    <property type="term" value="P:nucleotide catabolic process"/>
    <property type="evidence" value="ECO:0007669"/>
    <property type="project" value="InterPro"/>
</dbReference>
<gene>
    <name evidence="7" type="ORF">C2E21_1803</name>
</gene>
<dbReference type="GO" id="GO:0016787">
    <property type="term" value="F:hydrolase activity"/>
    <property type="evidence" value="ECO:0007669"/>
    <property type="project" value="InterPro"/>
</dbReference>
<feature type="compositionally biased region" description="Low complexity" evidence="4">
    <location>
        <begin position="563"/>
        <end position="579"/>
    </location>
</feature>
<evidence type="ECO:0000256" key="4">
    <source>
        <dbReference type="SAM" id="MobiDB-lite"/>
    </source>
</evidence>
<dbReference type="Gene3D" id="3.90.780.10">
    <property type="entry name" value="5'-Nucleotidase, C-terminal domain"/>
    <property type="match status" value="1"/>
</dbReference>
<feature type="domain" description="Calcineurin-like phosphoesterase" evidence="5">
    <location>
        <begin position="60"/>
        <end position="264"/>
    </location>
</feature>